<evidence type="ECO:0000256" key="1">
    <source>
        <dbReference type="SAM" id="MobiDB-lite"/>
    </source>
</evidence>
<dbReference type="OrthoDB" id="5974613at2759"/>
<sequence>CQVSPVSPGGHGQPSPQQYDYSSSLPSPGGPVSPVWSTSSRSRHSSTSSLSEECNCNRGQKLIGCQACGHMLNGRIRTMCVQHPNVIHLMDLEVCPNCRSASLKEYGDSVSDTNDNDNNVTKEENNNDNAMEDVW</sequence>
<name>A0A8S4NAL8_OWEFU</name>
<reference evidence="2" key="1">
    <citation type="submission" date="2022-03" db="EMBL/GenBank/DDBJ databases">
        <authorList>
            <person name="Martin C."/>
        </authorList>
    </citation>
    <scope>NUCLEOTIDE SEQUENCE</scope>
</reference>
<feature type="region of interest" description="Disordered" evidence="1">
    <location>
        <begin position="106"/>
        <end position="135"/>
    </location>
</feature>
<gene>
    <name evidence="2" type="ORF">OFUS_LOCUS4400</name>
</gene>
<dbReference type="Proteomes" id="UP000749559">
    <property type="component" value="Unassembled WGS sequence"/>
</dbReference>
<proteinExistence type="predicted"/>
<feature type="region of interest" description="Disordered" evidence="1">
    <location>
        <begin position="1"/>
        <end position="53"/>
    </location>
</feature>
<accession>A0A8S4NAL8</accession>
<evidence type="ECO:0000313" key="3">
    <source>
        <dbReference type="Proteomes" id="UP000749559"/>
    </source>
</evidence>
<protein>
    <submittedName>
        <fullName evidence="2">Uncharacterized protein</fullName>
    </submittedName>
</protein>
<comment type="caution">
    <text evidence="2">The sequence shown here is derived from an EMBL/GenBank/DDBJ whole genome shotgun (WGS) entry which is preliminary data.</text>
</comment>
<evidence type="ECO:0000313" key="2">
    <source>
        <dbReference type="EMBL" id="CAH1777345.1"/>
    </source>
</evidence>
<feature type="compositionally biased region" description="Low complexity" evidence="1">
    <location>
        <begin position="108"/>
        <end position="119"/>
    </location>
</feature>
<feature type="non-terminal residue" evidence="2">
    <location>
        <position position="1"/>
    </location>
</feature>
<dbReference type="EMBL" id="CAIIXF020000002">
    <property type="protein sequence ID" value="CAH1777345.1"/>
    <property type="molecule type" value="Genomic_DNA"/>
</dbReference>
<feature type="compositionally biased region" description="Low complexity" evidence="1">
    <location>
        <begin position="13"/>
        <end position="51"/>
    </location>
</feature>
<keyword evidence="3" id="KW-1185">Reference proteome</keyword>
<dbReference type="AlphaFoldDB" id="A0A8S4NAL8"/>
<organism evidence="2 3">
    <name type="scientific">Owenia fusiformis</name>
    <name type="common">Polychaete worm</name>
    <dbReference type="NCBI Taxonomy" id="6347"/>
    <lineage>
        <taxon>Eukaryota</taxon>
        <taxon>Metazoa</taxon>
        <taxon>Spiralia</taxon>
        <taxon>Lophotrochozoa</taxon>
        <taxon>Annelida</taxon>
        <taxon>Polychaeta</taxon>
        <taxon>Sedentaria</taxon>
        <taxon>Canalipalpata</taxon>
        <taxon>Sabellida</taxon>
        <taxon>Oweniida</taxon>
        <taxon>Oweniidae</taxon>
        <taxon>Owenia</taxon>
    </lineage>
</organism>